<gene>
    <name evidence="2" type="ORF">LK996_02230</name>
</gene>
<feature type="region of interest" description="Disordered" evidence="1">
    <location>
        <begin position="217"/>
        <end position="253"/>
    </location>
</feature>
<keyword evidence="3" id="KW-1185">Reference proteome</keyword>
<feature type="compositionally biased region" description="Basic and acidic residues" evidence="1">
    <location>
        <begin position="230"/>
        <end position="244"/>
    </location>
</feature>
<accession>A0ABS8JE70</accession>
<dbReference type="Proteomes" id="UP001165293">
    <property type="component" value="Unassembled WGS sequence"/>
</dbReference>
<evidence type="ECO:0000256" key="1">
    <source>
        <dbReference type="SAM" id="MobiDB-lite"/>
    </source>
</evidence>
<evidence type="ECO:0000313" key="2">
    <source>
        <dbReference type="EMBL" id="MCC8361902.1"/>
    </source>
</evidence>
<sequence length="253" mass="27618">MPLLVAGVLAIDRVALCIVGDKPLLRGSDHVPKFVWSGLLALAMAGCASETEPTTLERLPEKAGQPLDPTKTAARIVAMRGQALVGDKEGLQRNVEGMQEDMRRSMKLADGRRPIDREQARAVIRGVSGVRSVAWVDRANLLVIVDRNEARTYATIDEICLALEPLGDTLAVVVNLQSGAATSGDELEVLSRNCQLEPGDRALLQTKRDLNVIAPETRVQHKASQARASDQARDRRKEQEEAMRILEATTPEM</sequence>
<reference evidence="2" key="1">
    <citation type="submission" date="2021-10" db="EMBL/GenBank/DDBJ databases">
        <authorList>
            <person name="Lyu M."/>
            <person name="Wang X."/>
            <person name="Meng X."/>
            <person name="Xu K."/>
        </authorList>
    </citation>
    <scope>NUCLEOTIDE SEQUENCE</scope>
    <source>
        <strain evidence="2">A6</strain>
    </source>
</reference>
<name>A0ABS8JE70_9GAMM</name>
<protein>
    <submittedName>
        <fullName evidence="2">Uncharacterized protein</fullName>
    </submittedName>
</protein>
<comment type="caution">
    <text evidence="2">The sequence shown here is derived from an EMBL/GenBank/DDBJ whole genome shotgun (WGS) entry which is preliminary data.</text>
</comment>
<dbReference type="RefSeq" id="WP_230525547.1">
    <property type="nucleotide sequence ID" value="NZ_JAJGAK010000001.1"/>
</dbReference>
<evidence type="ECO:0000313" key="3">
    <source>
        <dbReference type="Proteomes" id="UP001165293"/>
    </source>
</evidence>
<organism evidence="2 3">
    <name type="scientific">Noviluteimonas lactosilytica</name>
    <dbReference type="NCBI Taxonomy" id="2888523"/>
    <lineage>
        <taxon>Bacteria</taxon>
        <taxon>Pseudomonadati</taxon>
        <taxon>Pseudomonadota</taxon>
        <taxon>Gammaproteobacteria</taxon>
        <taxon>Lysobacterales</taxon>
        <taxon>Lysobacteraceae</taxon>
        <taxon>Noviluteimonas</taxon>
    </lineage>
</organism>
<dbReference type="EMBL" id="JAJGAK010000001">
    <property type="protein sequence ID" value="MCC8361902.1"/>
    <property type="molecule type" value="Genomic_DNA"/>
</dbReference>
<proteinExistence type="predicted"/>